<accession>A0ABD0J5X4</accession>
<dbReference type="AlphaFoldDB" id="A0ABD0J5X4"/>
<keyword evidence="2" id="KW-1133">Transmembrane helix</keyword>
<evidence type="ECO:0000313" key="4">
    <source>
        <dbReference type="Proteomes" id="UP001519460"/>
    </source>
</evidence>
<sequence>MKIEPSQQILIAFLTPFLYFAAPWTPVIQDVVMADGTVYITVDPLFPNAYTHKLCLGFNVGCAGHVEQVEIRPFDEHDQPLEQFIMRREPVTIPPLALTTSSPTAVTDSLESSHKDADAAVAAQILGSVMALLLIAGLVLFILWHKGYWRKVHLLRCCGHQAVGGGQPMKVMQLYVSENPQFISFVRTHMHFLQQIIDVDSLDCSVARGFSNPDDWMKSMLATHHVLIYLSPTLGEHLKRILRHGDFEDLERLENTHLNLCGKAVQHLRRNAERRKFSCGGTSAVFVLSGCFSTDREQELSLNKAFGFPSFWVMKDDLMSQLESPLKLVRELSGGCKGVYLTRLHATDWPSTTQAHQLRHAAVELKAHSDEVGLHVEFDAVSNGSLANGHYYQPLRVNMDGQDRHLEMDTVFTGDVMDVHDHFDAHPGGNGGGRGGPKYPHRTDSGFSSATTDPRDRNSDGSSDANSPDGFSPDREEPSERDTLIVYPSNFSLHFVQPEDITSELGSQSNIVEKLRCLNEKSDQHWHA</sequence>
<keyword evidence="2" id="KW-0812">Transmembrane</keyword>
<organism evidence="3 4">
    <name type="scientific">Batillaria attramentaria</name>
    <dbReference type="NCBI Taxonomy" id="370345"/>
    <lineage>
        <taxon>Eukaryota</taxon>
        <taxon>Metazoa</taxon>
        <taxon>Spiralia</taxon>
        <taxon>Lophotrochozoa</taxon>
        <taxon>Mollusca</taxon>
        <taxon>Gastropoda</taxon>
        <taxon>Caenogastropoda</taxon>
        <taxon>Sorbeoconcha</taxon>
        <taxon>Cerithioidea</taxon>
        <taxon>Batillariidae</taxon>
        <taxon>Batillaria</taxon>
    </lineage>
</organism>
<gene>
    <name evidence="3" type="ORF">BaRGS_00038359</name>
</gene>
<evidence type="ECO:0000256" key="2">
    <source>
        <dbReference type="SAM" id="Phobius"/>
    </source>
</evidence>
<dbReference type="EMBL" id="JACVVK020000615">
    <property type="protein sequence ID" value="KAK7462606.1"/>
    <property type="molecule type" value="Genomic_DNA"/>
</dbReference>
<evidence type="ECO:0000256" key="1">
    <source>
        <dbReference type="SAM" id="MobiDB-lite"/>
    </source>
</evidence>
<feature type="transmembrane region" description="Helical" evidence="2">
    <location>
        <begin position="121"/>
        <end position="144"/>
    </location>
</feature>
<keyword evidence="4" id="KW-1185">Reference proteome</keyword>
<feature type="region of interest" description="Disordered" evidence="1">
    <location>
        <begin position="422"/>
        <end position="481"/>
    </location>
</feature>
<feature type="transmembrane region" description="Helical" evidence="2">
    <location>
        <begin position="9"/>
        <end position="28"/>
    </location>
</feature>
<dbReference type="Proteomes" id="UP001519460">
    <property type="component" value="Unassembled WGS sequence"/>
</dbReference>
<keyword evidence="2" id="KW-0472">Membrane</keyword>
<name>A0ABD0J5X4_9CAEN</name>
<comment type="caution">
    <text evidence="3">The sequence shown here is derived from an EMBL/GenBank/DDBJ whole genome shotgun (WGS) entry which is preliminary data.</text>
</comment>
<evidence type="ECO:0000313" key="3">
    <source>
        <dbReference type="EMBL" id="KAK7462606.1"/>
    </source>
</evidence>
<feature type="compositionally biased region" description="Basic and acidic residues" evidence="1">
    <location>
        <begin position="472"/>
        <end position="481"/>
    </location>
</feature>
<proteinExistence type="predicted"/>
<reference evidence="3 4" key="1">
    <citation type="journal article" date="2023" name="Sci. Data">
        <title>Genome assembly of the Korean intertidal mud-creeper Batillaria attramentaria.</title>
        <authorList>
            <person name="Patra A.K."/>
            <person name="Ho P.T."/>
            <person name="Jun S."/>
            <person name="Lee S.J."/>
            <person name="Kim Y."/>
            <person name="Won Y.J."/>
        </authorList>
    </citation>
    <scope>NUCLEOTIDE SEQUENCE [LARGE SCALE GENOMIC DNA]</scope>
    <source>
        <strain evidence="3">Wonlab-2016</strain>
    </source>
</reference>
<protein>
    <submittedName>
        <fullName evidence="3">Uncharacterized protein</fullName>
    </submittedName>
</protein>